<reference evidence="4 6" key="1">
    <citation type="submission" date="2016-11" db="EMBL/GenBank/DDBJ databases">
        <authorList>
            <person name="Jaros S."/>
            <person name="Januszkiewicz K."/>
            <person name="Wedrychowicz H."/>
        </authorList>
    </citation>
    <scope>NUCLEOTIDE SEQUENCE [LARGE SCALE GENOMIC DNA]</scope>
    <source>
        <strain evidence="4 6">DSM 784</strain>
    </source>
</reference>
<dbReference type="CDD" id="cd18793">
    <property type="entry name" value="SF2_C_SNF"/>
    <property type="match status" value="1"/>
</dbReference>
<dbReference type="GO" id="GO:0031297">
    <property type="term" value="P:replication fork processing"/>
    <property type="evidence" value="ECO:0007669"/>
    <property type="project" value="TreeGrafter"/>
</dbReference>
<keyword evidence="1 5" id="KW-0378">Hydrolase</keyword>
<gene>
    <name evidence="4" type="ORF">SAMN05661012_00347</name>
    <name evidence="5" type="ORF">SR876_32495</name>
</gene>
<keyword evidence="5" id="KW-0347">Helicase</keyword>
<dbReference type="InterPro" id="IPR014001">
    <property type="entry name" value="Helicase_ATP-bd"/>
</dbReference>
<feature type="domain" description="Helicase ATP-binding" evidence="2">
    <location>
        <begin position="106"/>
        <end position="280"/>
    </location>
</feature>
<dbReference type="PROSITE" id="PS51194">
    <property type="entry name" value="HELICASE_CTER"/>
    <property type="match status" value="1"/>
</dbReference>
<dbReference type="Proteomes" id="UP001326715">
    <property type="component" value="Chromosome"/>
</dbReference>
<dbReference type="SMART" id="SM00487">
    <property type="entry name" value="DEXDc"/>
    <property type="match status" value="1"/>
</dbReference>
<dbReference type="RefSeq" id="WP_072356879.1">
    <property type="nucleotide sequence ID" value="NZ_CP139972.1"/>
</dbReference>
<dbReference type="GO" id="GO:0004386">
    <property type="term" value="F:helicase activity"/>
    <property type="evidence" value="ECO:0007669"/>
    <property type="project" value="UniProtKB-KW"/>
</dbReference>
<evidence type="ECO:0000313" key="4">
    <source>
        <dbReference type="EMBL" id="SFW16546.1"/>
    </source>
</evidence>
<keyword evidence="5" id="KW-0547">Nucleotide-binding</keyword>
<reference evidence="5 7" key="2">
    <citation type="submission" date="2023-11" db="EMBL/GenBank/DDBJ databases">
        <title>MicrobeMod: A computational toolkit for identifying prokaryotic methylation and restriction-modification with nanopore sequencing.</title>
        <authorList>
            <person name="Crits-Christoph A."/>
            <person name="Kang S.C."/>
            <person name="Lee H."/>
            <person name="Ostrov N."/>
        </authorList>
    </citation>
    <scope>NUCLEOTIDE SEQUENCE [LARGE SCALE GENOMIC DNA]</scope>
    <source>
        <strain evidence="5 7">ATCC 23090</strain>
    </source>
</reference>
<accession>A0A1K1M089</accession>
<dbReference type="Gene3D" id="3.40.50.300">
    <property type="entry name" value="P-loop containing nucleotide triphosphate hydrolases"/>
    <property type="match status" value="1"/>
</dbReference>
<protein>
    <submittedName>
        <fullName evidence="5">DEAD/DEAH box helicase</fullName>
        <ecNumber evidence="5">3.6.4.-</ecNumber>
    </submittedName>
    <submittedName>
        <fullName evidence="4">SWI/SNF-related matrix-associated actin-dependent regulator of chromatin subfamily A-like protein 1</fullName>
    </submittedName>
</protein>
<dbReference type="GO" id="GO:0006281">
    <property type="term" value="P:DNA repair"/>
    <property type="evidence" value="ECO:0007669"/>
    <property type="project" value="TreeGrafter"/>
</dbReference>
<dbReference type="InterPro" id="IPR001650">
    <property type="entry name" value="Helicase_C-like"/>
</dbReference>
<dbReference type="GO" id="GO:0016787">
    <property type="term" value="F:hydrolase activity"/>
    <property type="evidence" value="ECO:0007669"/>
    <property type="project" value="UniProtKB-KW"/>
</dbReference>
<evidence type="ECO:0000259" key="2">
    <source>
        <dbReference type="PROSITE" id="PS51192"/>
    </source>
</evidence>
<dbReference type="PANTHER" id="PTHR45766">
    <property type="entry name" value="DNA ANNEALING HELICASE AND ENDONUCLEASE ZRANB3 FAMILY MEMBER"/>
    <property type="match status" value="1"/>
</dbReference>
<evidence type="ECO:0000313" key="7">
    <source>
        <dbReference type="Proteomes" id="UP001326715"/>
    </source>
</evidence>
<dbReference type="EMBL" id="CP140154">
    <property type="protein sequence ID" value="WQG89655.1"/>
    <property type="molecule type" value="Genomic_DNA"/>
</dbReference>
<dbReference type="OrthoDB" id="9760715at2"/>
<dbReference type="PROSITE" id="PS51192">
    <property type="entry name" value="HELICASE_ATP_BIND_1"/>
    <property type="match status" value="1"/>
</dbReference>
<dbReference type="AlphaFoldDB" id="A0A1K1M089"/>
<dbReference type="Pfam" id="PF00176">
    <property type="entry name" value="SNF2-rel_dom"/>
    <property type="match status" value="1"/>
</dbReference>
<name>A0A1K1M089_9BACT</name>
<dbReference type="STRING" id="1004.SAMN05661012_00347"/>
<dbReference type="EC" id="3.6.4.-" evidence="5"/>
<dbReference type="InterPro" id="IPR038718">
    <property type="entry name" value="SNF2-like_sf"/>
</dbReference>
<dbReference type="InterPro" id="IPR049730">
    <property type="entry name" value="SNF2/RAD54-like_C"/>
</dbReference>
<keyword evidence="7" id="KW-1185">Reference proteome</keyword>
<keyword evidence="5" id="KW-0067">ATP-binding</keyword>
<dbReference type="Proteomes" id="UP000183788">
    <property type="component" value="Unassembled WGS sequence"/>
</dbReference>
<dbReference type="PANTHER" id="PTHR45766:SF6">
    <property type="entry name" value="SWI_SNF-RELATED MATRIX-ASSOCIATED ACTIN-DEPENDENT REGULATOR OF CHROMATIN SUBFAMILY A-LIKE PROTEIN 1"/>
    <property type="match status" value="1"/>
</dbReference>
<dbReference type="Pfam" id="PF00271">
    <property type="entry name" value="Helicase_C"/>
    <property type="match status" value="1"/>
</dbReference>
<dbReference type="EMBL" id="FPIZ01000001">
    <property type="protein sequence ID" value="SFW16546.1"/>
    <property type="molecule type" value="Genomic_DNA"/>
</dbReference>
<evidence type="ECO:0000256" key="1">
    <source>
        <dbReference type="ARBA" id="ARBA00022801"/>
    </source>
</evidence>
<sequence>MEQSPTHIIAEKKEWFEVKFPYRRIMVDLIKHHFPTRRFDPVSKTFRINKAHRNELVAFAQKHKFHFVDTDTQLQNWKDFPALPQLQLNELDYIKRKLFPFQGEGVAFQLDRKGAMCGDDMGLGKTTQSIATVSIANAFPSLVICPSSLKLNWQEEWQIVAGKRSVIMDDSIRRTWGNIWSQMNIGVFICNYEGLRKYFIDSVVTDKNGNIVKIVVNERAKMFKSIIIDEAHRIKDHSTQQSKYAEAIAQHPEYKLLLSGTFVVNDPKDLLVPLRITGALKSEFGGQKNFLDTFYPGGRAQNLPELAYRLRKSCFYMRMKKDVLKDLPDKTRQVIHCELSNRKEYEKAERNFMQFLEESGKTSEQITNAMRAEALVQIGVLKKLSGKGKIDALLEYAQEIISAGKKVIIFCWHIEMVALVAESIKGAVRLTGEESIEARQENKNRFQKDPQVPAIVLNFQAGAVGHTLTAASTVLFLEFGWNPMHHDQAEDRAYRIGVKDNVHCVYFAGSNTIDNHIYGIIEKKREIVQAISAGGDDIQTSVLDDLINIYKK</sequence>
<dbReference type="InterPro" id="IPR027417">
    <property type="entry name" value="P-loop_NTPase"/>
</dbReference>
<feature type="domain" description="Helicase C-terminal" evidence="3">
    <location>
        <begin position="389"/>
        <end position="546"/>
    </location>
</feature>
<evidence type="ECO:0000259" key="3">
    <source>
        <dbReference type="PROSITE" id="PS51194"/>
    </source>
</evidence>
<evidence type="ECO:0000313" key="5">
    <source>
        <dbReference type="EMBL" id="WQG89655.1"/>
    </source>
</evidence>
<evidence type="ECO:0000313" key="6">
    <source>
        <dbReference type="Proteomes" id="UP000183788"/>
    </source>
</evidence>
<organism evidence="4 6">
    <name type="scientific">Chitinophaga sancti</name>
    <dbReference type="NCBI Taxonomy" id="1004"/>
    <lineage>
        <taxon>Bacteria</taxon>
        <taxon>Pseudomonadati</taxon>
        <taxon>Bacteroidota</taxon>
        <taxon>Chitinophagia</taxon>
        <taxon>Chitinophagales</taxon>
        <taxon>Chitinophagaceae</taxon>
        <taxon>Chitinophaga</taxon>
    </lineage>
</organism>
<proteinExistence type="predicted"/>
<dbReference type="SUPFAM" id="SSF52540">
    <property type="entry name" value="P-loop containing nucleoside triphosphate hydrolases"/>
    <property type="match status" value="2"/>
</dbReference>
<dbReference type="GO" id="GO:0005524">
    <property type="term" value="F:ATP binding"/>
    <property type="evidence" value="ECO:0007669"/>
    <property type="project" value="InterPro"/>
</dbReference>
<dbReference type="SMART" id="SM00490">
    <property type="entry name" value="HELICc"/>
    <property type="match status" value="1"/>
</dbReference>
<dbReference type="InterPro" id="IPR000330">
    <property type="entry name" value="SNF2_N"/>
</dbReference>
<dbReference type="Gene3D" id="3.40.50.10810">
    <property type="entry name" value="Tandem AAA-ATPase domain"/>
    <property type="match status" value="1"/>
</dbReference>